<protein>
    <submittedName>
        <fullName evidence="2">Uncharacterized protein</fullName>
    </submittedName>
</protein>
<evidence type="ECO:0000256" key="1">
    <source>
        <dbReference type="SAM" id="MobiDB-lite"/>
    </source>
</evidence>
<dbReference type="AlphaFoldDB" id="A0AAV7UGU8"/>
<comment type="caution">
    <text evidence="2">The sequence shown here is derived from an EMBL/GenBank/DDBJ whole genome shotgun (WGS) entry which is preliminary data.</text>
</comment>
<gene>
    <name evidence="2" type="ORF">NDU88_004346</name>
</gene>
<feature type="compositionally biased region" description="Polar residues" evidence="1">
    <location>
        <begin position="59"/>
        <end position="80"/>
    </location>
</feature>
<organism evidence="2 3">
    <name type="scientific">Pleurodeles waltl</name>
    <name type="common">Iberian ribbed newt</name>
    <dbReference type="NCBI Taxonomy" id="8319"/>
    <lineage>
        <taxon>Eukaryota</taxon>
        <taxon>Metazoa</taxon>
        <taxon>Chordata</taxon>
        <taxon>Craniata</taxon>
        <taxon>Vertebrata</taxon>
        <taxon>Euteleostomi</taxon>
        <taxon>Amphibia</taxon>
        <taxon>Batrachia</taxon>
        <taxon>Caudata</taxon>
        <taxon>Salamandroidea</taxon>
        <taxon>Salamandridae</taxon>
        <taxon>Pleurodelinae</taxon>
        <taxon>Pleurodeles</taxon>
    </lineage>
</organism>
<reference evidence="2" key="1">
    <citation type="journal article" date="2022" name="bioRxiv">
        <title>Sequencing and chromosome-scale assembly of the giantPleurodeles waltlgenome.</title>
        <authorList>
            <person name="Brown T."/>
            <person name="Elewa A."/>
            <person name="Iarovenko S."/>
            <person name="Subramanian E."/>
            <person name="Araus A.J."/>
            <person name="Petzold A."/>
            <person name="Susuki M."/>
            <person name="Suzuki K.-i.T."/>
            <person name="Hayashi T."/>
            <person name="Toyoda A."/>
            <person name="Oliveira C."/>
            <person name="Osipova E."/>
            <person name="Leigh N.D."/>
            <person name="Simon A."/>
            <person name="Yun M.H."/>
        </authorList>
    </citation>
    <scope>NUCLEOTIDE SEQUENCE</scope>
    <source>
        <strain evidence="2">20211129_DDA</strain>
        <tissue evidence="2">Liver</tissue>
    </source>
</reference>
<feature type="compositionally biased region" description="Polar residues" evidence="1">
    <location>
        <begin position="192"/>
        <end position="207"/>
    </location>
</feature>
<keyword evidence="3" id="KW-1185">Reference proteome</keyword>
<feature type="region of interest" description="Disordered" evidence="1">
    <location>
        <begin position="59"/>
        <end position="128"/>
    </location>
</feature>
<sequence length="207" mass="21962">MGSNGDLGPSTPLEPSDPSLLSVMQHHTGTPQTKYSHLKWPIPEALQAPGLAGLPRLSSGSSLACRSQCQGPAPSRSTLGPQRHRNVSSATDPGSSKPVPDSRLCCSTGPPRSSEHARPNAPGHVRRVQRETSLFRLHRTLRLTAPFQVASPGCNKLDLTRQQRAHTPGPGCSPQLGREHQQRAHGPLPSAGSPTKPQSTRRGGSSD</sequence>
<name>A0AAV7UGU8_PLEWA</name>
<evidence type="ECO:0000313" key="2">
    <source>
        <dbReference type="EMBL" id="KAJ1187571.1"/>
    </source>
</evidence>
<evidence type="ECO:0000313" key="3">
    <source>
        <dbReference type="Proteomes" id="UP001066276"/>
    </source>
</evidence>
<dbReference type="Proteomes" id="UP001066276">
    <property type="component" value="Chromosome 3_1"/>
</dbReference>
<feature type="compositionally biased region" description="Polar residues" evidence="1">
    <location>
        <begin position="25"/>
        <end position="35"/>
    </location>
</feature>
<proteinExistence type="predicted"/>
<feature type="region of interest" description="Disordered" evidence="1">
    <location>
        <begin position="162"/>
        <end position="207"/>
    </location>
</feature>
<feature type="region of interest" description="Disordered" evidence="1">
    <location>
        <begin position="1"/>
        <end position="36"/>
    </location>
</feature>
<dbReference type="EMBL" id="JANPWB010000005">
    <property type="protein sequence ID" value="KAJ1187571.1"/>
    <property type="molecule type" value="Genomic_DNA"/>
</dbReference>
<accession>A0AAV7UGU8</accession>